<protein>
    <submittedName>
        <fullName evidence="3">Uncharacterized protein</fullName>
    </submittedName>
</protein>
<evidence type="ECO:0000256" key="2">
    <source>
        <dbReference type="SAM" id="MobiDB-lite"/>
    </source>
</evidence>
<evidence type="ECO:0000313" key="4">
    <source>
        <dbReference type="Proteomes" id="UP000600026"/>
    </source>
</evidence>
<comment type="caution">
    <text evidence="3">The sequence shown here is derived from an EMBL/GenBank/DDBJ whole genome shotgun (WGS) entry which is preliminary data.</text>
</comment>
<keyword evidence="1" id="KW-0175">Coiled coil</keyword>
<keyword evidence="4" id="KW-1185">Reference proteome</keyword>
<proteinExistence type="predicted"/>
<evidence type="ECO:0000256" key="1">
    <source>
        <dbReference type="SAM" id="Coils"/>
    </source>
</evidence>
<feature type="compositionally biased region" description="Basic and acidic residues" evidence="2">
    <location>
        <begin position="10"/>
        <end position="19"/>
    </location>
</feature>
<organism evidence="3 4">
    <name type="scientific">Streptomyces xanthophaeus</name>
    <dbReference type="NCBI Taxonomy" id="67385"/>
    <lineage>
        <taxon>Bacteria</taxon>
        <taxon>Bacillati</taxon>
        <taxon>Actinomycetota</taxon>
        <taxon>Actinomycetes</taxon>
        <taxon>Kitasatosporales</taxon>
        <taxon>Streptomycetaceae</taxon>
        <taxon>Streptomyces</taxon>
    </lineage>
</organism>
<dbReference type="AlphaFoldDB" id="A0A919LMQ2"/>
<accession>A0A919LMQ2</accession>
<dbReference type="Proteomes" id="UP000600026">
    <property type="component" value="Unassembled WGS sequence"/>
</dbReference>
<sequence>MTTASRRWFGGRDESRRADAQAAKDAAAAAFYELDTAQRDLRISVETIAAADGSPAARQVGEGFTALGQRIDQVSHAYIEAVDAHDLDRPELEASVAARATQQLTRAREELDRVKAELDRFAQQLQPLLDKAETQLARVAPARERARAALLAASDALDGARAGGMRADDLAARLAALGPELTLLNQGAALHGVQATVQRADRILRDAEAIRAEAARLPERAAEIDRRLVSLRTRAQALRNRADRVDPVLSELRRRFSAACWQDLQQVPDEAVRDVARAEEQLRDAGRARDEQRWADVTALIEAVRASLDATDEAVSAAQDRLTRLEAVARDPQAEVDRTRFAIRDAQRLAMAGRSVPEPRHARPLDEAVARVERARAALEERHPDYWAFLLEMEDVRGAVNRVVNEIRAELGHG</sequence>
<dbReference type="EMBL" id="BNEE01000006">
    <property type="protein sequence ID" value="GHI89869.1"/>
    <property type="molecule type" value="Genomic_DNA"/>
</dbReference>
<reference evidence="3" key="1">
    <citation type="submission" date="2020-09" db="EMBL/GenBank/DDBJ databases">
        <title>Whole genome shotgun sequence of Streptomyces xanthophaeus NBRC 12829.</title>
        <authorList>
            <person name="Komaki H."/>
            <person name="Tamura T."/>
        </authorList>
    </citation>
    <scope>NUCLEOTIDE SEQUENCE</scope>
    <source>
        <strain evidence="3">NBRC 12829</strain>
    </source>
</reference>
<feature type="region of interest" description="Disordered" evidence="2">
    <location>
        <begin position="1"/>
        <end position="20"/>
    </location>
</feature>
<gene>
    <name evidence="3" type="ORF">Sxan_72330</name>
</gene>
<evidence type="ECO:0000313" key="3">
    <source>
        <dbReference type="EMBL" id="GHI89869.1"/>
    </source>
</evidence>
<name>A0A919LMQ2_9ACTN</name>
<feature type="coiled-coil region" evidence="1">
    <location>
        <begin position="97"/>
        <end position="124"/>
    </location>
</feature>